<organism evidence="2 3">
    <name type="scientific">Linum tenue</name>
    <dbReference type="NCBI Taxonomy" id="586396"/>
    <lineage>
        <taxon>Eukaryota</taxon>
        <taxon>Viridiplantae</taxon>
        <taxon>Streptophyta</taxon>
        <taxon>Embryophyta</taxon>
        <taxon>Tracheophyta</taxon>
        <taxon>Spermatophyta</taxon>
        <taxon>Magnoliopsida</taxon>
        <taxon>eudicotyledons</taxon>
        <taxon>Gunneridae</taxon>
        <taxon>Pentapetalae</taxon>
        <taxon>rosids</taxon>
        <taxon>fabids</taxon>
        <taxon>Malpighiales</taxon>
        <taxon>Linaceae</taxon>
        <taxon>Linum</taxon>
    </lineage>
</organism>
<gene>
    <name evidence="2" type="ORF">LITE_LOCUS23960</name>
</gene>
<name>A0AAV0LGV2_9ROSI</name>
<sequence>MRGQTKTPCEVSPSSTTLRPGSRPLATPPFRALTSLLSPPEMESSW</sequence>
<accession>A0AAV0LGV2</accession>
<protein>
    <submittedName>
        <fullName evidence="2">Uncharacterized protein</fullName>
    </submittedName>
</protein>
<reference evidence="2" key="1">
    <citation type="submission" date="2022-08" db="EMBL/GenBank/DDBJ databases">
        <authorList>
            <person name="Gutierrez-Valencia J."/>
        </authorList>
    </citation>
    <scope>NUCLEOTIDE SEQUENCE</scope>
</reference>
<comment type="caution">
    <text evidence="2">The sequence shown here is derived from an EMBL/GenBank/DDBJ whole genome shotgun (WGS) entry which is preliminary data.</text>
</comment>
<feature type="compositionally biased region" description="Polar residues" evidence="1">
    <location>
        <begin position="1"/>
        <end position="19"/>
    </location>
</feature>
<evidence type="ECO:0000313" key="3">
    <source>
        <dbReference type="Proteomes" id="UP001154282"/>
    </source>
</evidence>
<dbReference type="Proteomes" id="UP001154282">
    <property type="component" value="Unassembled WGS sequence"/>
</dbReference>
<feature type="region of interest" description="Disordered" evidence="1">
    <location>
        <begin position="1"/>
        <end position="46"/>
    </location>
</feature>
<evidence type="ECO:0000313" key="2">
    <source>
        <dbReference type="EMBL" id="CAI0433625.1"/>
    </source>
</evidence>
<dbReference type="AlphaFoldDB" id="A0AAV0LGV2"/>
<dbReference type="EMBL" id="CAMGYJ010000006">
    <property type="protein sequence ID" value="CAI0433625.1"/>
    <property type="molecule type" value="Genomic_DNA"/>
</dbReference>
<keyword evidence="3" id="KW-1185">Reference proteome</keyword>
<proteinExistence type="predicted"/>
<evidence type="ECO:0000256" key="1">
    <source>
        <dbReference type="SAM" id="MobiDB-lite"/>
    </source>
</evidence>